<dbReference type="AlphaFoldDB" id="A0A1J1LRY3"/>
<dbReference type="STRING" id="671072.PL9214650802"/>
<keyword evidence="2" id="KW-1185">Reference proteome</keyword>
<dbReference type="RefSeq" id="WP_139295164.1">
    <property type="nucleotide sequence ID" value="NZ_LN889813.1"/>
</dbReference>
<accession>A0A1J1LRY3</accession>
<dbReference type="EMBL" id="CZDF01000172">
    <property type="protein sequence ID" value="CUR35363.1"/>
    <property type="molecule type" value="Genomic_DNA"/>
</dbReference>
<gene>
    <name evidence="1" type="ORF">PL9214650802</name>
</gene>
<dbReference type="Proteomes" id="UP000184315">
    <property type="component" value="Unassembled WGS sequence"/>
</dbReference>
<proteinExistence type="predicted"/>
<evidence type="ECO:0000313" key="2">
    <source>
        <dbReference type="Proteomes" id="UP000184315"/>
    </source>
</evidence>
<protein>
    <submittedName>
        <fullName evidence="1">Uncharacterized protein</fullName>
    </submittedName>
</protein>
<sequence length="60" mass="6790">MWSSCVSPEYSKGMLQGDPEAFLVVLKDMNAQLLSLNLSRLTLEEFFMQKLKERGIHASA</sequence>
<name>A0A1J1LRY3_9CYAN</name>
<reference evidence="2" key="1">
    <citation type="submission" date="2015-10" db="EMBL/GenBank/DDBJ databases">
        <authorList>
            <person name="Regsiter A."/>
            <person name="william w."/>
        </authorList>
    </citation>
    <scope>NUCLEOTIDE SEQUENCE [LARGE SCALE GENOMIC DNA]</scope>
</reference>
<organism evidence="1 2">
    <name type="scientific">Planktothrix tepida PCC 9214</name>
    <dbReference type="NCBI Taxonomy" id="671072"/>
    <lineage>
        <taxon>Bacteria</taxon>
        <taxon>Bacillati</taxon>
        <taxon>Cyanobacteriota</taxon>
        <taxon>Cyanophyceae</taxon>
        <taxon>Oscillatoriophycideae</taxon>
        <taxon>Oscillatoriales</taxon>
        <taxon>Microcoleaceae</taxon>
        <taxon>Planktothrix</taxon>
    </lineage>
</organism>
<evidence type="ECO:0000313" key="1">
    <source>
        <dbReference type="EMBL" id="CUR35363.1"/>
    </source>
</evidence>